<dbReference type="Proteomes" id="UP000051311">
    <property type="component" value="Unassembled WGS sequence"/>
</dbReference>
<protein>
    <submittedName>
        <fullName evidence="1">Peroxidase (Npx)</fullName>
    </submittedName>
</protein>
<keyword evidence="1" id="KW-0575">Peroxidase</keyword>
<evidence type="ECO:0000313" key="1">
    <source>
        <dbReference type="EMBL" id="KRL20168.1"/>
    </source>
</evidence>
<dbReference type="InterPro" id="IPR036188">
    <property type="entry name" value="FAD/NAD-bd_sf"/>
</dbReference>
<dbReference type="AlphaFoldDB" id="A0A0R1NUY0"/>
<accession>A0A0R1NUY0</accession>
<dbReference type="STRING" id="1423748.FC37_GL000284"/>
<gene>
    <name evidence="1" type="ORF">FC37_GL000284</name>
</gene>
<dbReference type="GO" id="GO:0004601">
    <property type="term" value="F:peroxidase activity"/>
    <property type="evidence" value="ECO:0007669"/>
    <property type="project" value="UniProtKB-KW"/>
</dbReference>
<keyword evidence="1" id="KW-0560">Oxidoreductase</keyword>
<dbReference type="SUPFAM" id="SSF51905">
    <property type="entry name" value="FAD/NAD(P)-binding domain"/>
    <property type="match status" value="1"/>
</dbReference>
<dbReference type="eggNOG" id="COG0446">
    <property type="taxonomic scope" value="Bacteria"/>
</dbReference>
<sequence>MKLADFISFMSCGMQLYLGNKVTAEDDARNFAPEDVEKKGGHVYANHEVTAIHPEHKTVTVKALTNNSEEEVQYGKLILSQ</sequence>
<dbReference type="Gene3D" id="3.50.50.60">
    <property type="entry name" value="FAD/NAD(P)-binding domain"/>
    <property type="match status" value="1"/>
</dbReference>
<dbReference type="EMBL" id="AZEL01000071">
    <property type="protein sequence ID" value="KRL20168.1"/>
    <property type="molecule type" value="Genomic_DNA"/>
</dbReference>
<reference evidence="1 2" key="1">
    <citation type="journal article" date="2015" name="Genome Announc.">
        <title>Expanding the biotechnology potential of lactobacilli through comparative genomics of 213 strains and associated genera.</title>
        <authorList>
            <person name="Sun Z."/>
            <person name="Harris H.M."/>
            <person name="McCann A."/>
            <person name="Guo C."/>
            <person name="Argimon S."/>
            <person name="Zhang W."/>
            <person name="Yang X."/>
            <person name="Jeffery I.B."/>
            <person name="Cooney J.C."/>
            <person name="Kagawa T.F."/>
            <person name="Liu W."/>
            <person name="Song Y."/>
            <person name="Salvetti E."/>
            <person name="Wrobel A."/>
            <person name="Rasinkangas P."/>
            <person name="Parkhill J."/>
            <person name="Rea M.C."/>
            <person name="O'Sullivan O."/>
            <person name="Ritari J."/>
            <person name="Douillard F.P."/>
            <person name="Paul Ross R."/>
            <person name="Yang R."/>
            <person name="Briner A.E."/>
            <person name="Felis G.E."/>
            <person name="de Vos W.M."/>
            <person name="Barrangou R."/>
            <person name="Klaenhammer T.R."/>
            <person name="Caufield P.W."/>
            <person name="Cui Y."/>
            <person name="Zhang H."/>
            <person name="O'Toole P.W."/>
        </authorList>
    </citation>
    <scope>NUCLEOTIDE SEQUENCE [LARGE SCALE GENOMIC DNA]</scope>
    <source>
        <strain evidence="1 2">DSM 10532</strain>
    </source>
</reference>
<dbReference type="PATRIC" id="fig|1423748.3.peg.300"/>
<evidence type="ECO:0000313" key="2">
    <source>
        <dbReference type="Proteomes" id="UP000051311"/>
    </source>
</evidence>
<comment type="caution">
    <text evidence="1">The sequence shown here is derived from an EMBL/GenBank/DDBJ whole genome shotgun (WGS) entry which is preliminary data.</text>
</comment>
<organism evidence="1 2">
    <name type="scientific">Lactobacillus gallinarum DSM 10532 = JCM 2011</name>
    <dbReference type="NCBI Taxonomy" id="1423748"/>
    <lineage>
        <taxon>Bacteria</taxon>
        <taxon>Bacillati</taxon>
        <taxon>Bacillota</taxon>
        <taxon>Bacilli</taxon>
        <taxon>Lactobacillales</taxon>
        <taxon>Lactobacillaceae</taxon>
        <taxon>Lactobacillus</taxon>
    </lineage>
</organism>
<name>A0A0R1NUY0_9LACO</name>
<proteinExistence type="predicted"/>